<dbReference type="EMBL" id="BANI01000213">
    <property type="protein sequence ID" value="GAN97751.1"/>
    <property type="molecule type" value="Genomic_DNA"/>
</dbReference>
<accession>A0A0D6Q4T4</accession>
<protein>
    <submittedName>
        <fullName evidence="1">Uncharacterized protein</fullName>
    </submittedName>
</protein>
<proteinExistence type="predicted"/>
<evidence type="ECO:0000313" key="1">
    <source>
        <dbReference type="EMBL" id="GAN97751.1"/>
    </source>
</evidence>
<reference evidence="1 2" key="1">
    <citation type="submission" date="2012-11" db="EMBL/GenBank/DDBJ databases">
        <title>Whole genome sequence of Gluconacetobacter europaeus NBRC3261.</title>
        <authorList>
            <person name="Azuma Y."/>
            <person name="Higashiura N."/>
            <person name="Hirakawa H."/>
            <person name="Matsushita K."/>
        </authorList>
    </citation>
    <scope>NUCLEOTIDE SEQUENCE [LARGE SCALE GENOMIC DNA]</scope>
    <source>
        <strain evidence="1 2">NBRC 3261</strain>
    </source>
</reference>
<comment type="caution">
    <text evidence="1">The sequence shown here is derived from an EMBL/GenBank/DDBJ whole genome shotgun (WGS) entry which is preliminary data.</text>
</comment>
<dbReference type="AlphaFoldDB" id="A0A0D6Q4T4"/>
<name>A0A0D6Q4T4_KOMEU</name>
<evidence type="ECO:0000313" key="2">
    <source>
        <dbReference type="Proteomes" id="UP000032675"/>
    </source>
</evidence>
<organism evidence="1 2">
    <name type="scientific">Komagataeibacter europaeus NBRC 3261</name>
    <dbReference type="NCBI Taxonomy" id="1234669"/>
    <lineage>
        <taxon>Bacteria</taxon>
        <taxon>Pseudomonadati</taxon>
        <taxon>Pseudomonadota</taxon>
        <taxon>Alphaproteobacteria</taxon>
        <taxon>Acetobacterales</taxon>
        <taxon>Acetobacteraceae</taxon>
        <taxon>Komagataeibacter</taxon>
    </lineage>
</organism>
<sequence length="95" mass="10217">MAERMGTAAIRGRSWLGLGQAEKAPGLVGDSAKIQQPEAFTDDVEQIAMLPCRAIRPFPSTATPVQTTMEANIERPTWRVVDIADQPVIAMPSPG</sequence>
<dbReference type="Proteomes" id="UP000032675">
    <property type="component" value="Unassembled WGS sequence"/>
</dbReference>
<gene>
    <name evidence="1" type="ORF">Geu3261_0251_002</name>
</gene>